<proteinExistence type="predicted"/>
<evidence type="ECO:0000313" key="3">
    <source>
        <dbReference type="Proteomes" id="UP000326396"/>
    </source>
</evidence>
<evidence type="ECO:0008006" key="4">
    <source>
        <dbReference type="Google" id="ProtNLM"/>
    </source>
</evidence>
<dbReference type="AlphaFoldDB" id="A0A5N6LN77"/>
<dbReference type="Proteomes" id="UP000326396">
    <property type="component" value="Linkage Group LG9"/>
</dbReference>
<dbReference type="InterPro" id="IPR001005">
    <property type="entry name" value="SANT/Myb"/>
</dbReference>
<feature type="region of interest" description="Disordered" evidence="1">
    <location>
        <begin position="350"/>
        <end position="382"/>
    </location>
</feature>
<reference evidence="2 3" key="1">
    <citation type="submission" date="2019-05" db="EMBL/GenBank/DDBJ databases">
        <title>Mikania micrantha, genome provides insights into the molecular mechanism of rapid growth.</title>
        <authorList>
            <person name="Liu B."/>
        </authorList>
    </citation>
    <scope>NUCLEOTIDE SEQUENCE [LARGE SCALE GENOMIC DNA]</scope>
    <source>
        <strain evidence="2">NLD-2019</strain>
        <tissue evidence="2">Leaf</tissue>
    </source>
</reference>
<gene>
    <name evidence="2" type="ORF">E3N88_40601</name>
</gene>
<name>A0A5N6LN77_9ASTR</name>
<protein>
    <recommendedName>
        <fullName evidence="4">Myb-like domain-containing protein</fullName>
    </recommendedName>
</protein>
<accession>A0A5N6LN77</accession>
<dbReference type="CDD" id="cd00167">
    <property type="entry name" value="SANT"/>
    <property type="match status" value="1"/>
</dbReference>
<dbReference type="PANTHER" id="PTHR46872">
    <property type="entry name" value="DNA BINDING PROTEIN"/>
    <property type="match status" value="1"/>
</dbReference>
<sequence length="425" mass="47137">MLQAVMGTKRPFDENLQEFTKHPKHLENGNKPDLFEEEKQFPEPSQNVAIVGEGDEKVIAVPDMVEKAFEINVSFPLLTGITGHEEASGSGSGPGPVYCSNLFSDFFESNMPRQSVAHYDDTYSSLLNCSPRKEVPIGPEHQANVPEFDSDSARNYISQNGTEKTLAGVCVISNQDDQSVIAQTDCECIDDGSIRCVQQHVNEARLSLKESLGLEKFINLGFNGMGEEVACNWSEDEQRFQDIIYSNPVSYGKKFWEVLSVEFPTRTKKELVSYYFNVFIYGRRAIQNRSHLLAIDSDDDEWWGTKRGSSVVTIENENLVAVGPFDDHGDHDLDHDASTEDVDGIVGVEENQVINETPSNNTPDDKATSQSEQEKPVAANNVGVKSESYLHWDPPYSTMGSTKGVDLLPTCNIIEEIFGSSGKSV</sequence>
<feature type="compositionally biased region" description="Polar residues" evidence="1">
    <location>
        <begin position="352"/>
        <end position="362"/>
    </location>
</feature>
<keyword evidence="3" id="KW-1185">Reference proteome</keyword>
<dbReference type="EMBL" id="SZYD01000019">
    <property type="protein sequence ID" value="KAD2393624.1"/>
    <property type="molecule type" value="Genomic_DNA"/>
</dbReference>
<comment type="caution">
    <text evidence="2">The sequence shown here is derived from an EMBL/GenBank/DDBJ whole genome shotgun (WGS) entry which is preliminary data.</text>
</comment>
<evidence type="ECO:0000313" key="2">
    <source>
        <dbReference type="EMBL" id="KAD2393624.1"/>
    </source>
</evidence>
<dbReference type="OrthoDB" id="1908944at2759"/>
<organism evidence="2 3">
    <name type="scientific">Mikania micrantha</name>
    <name type="common">bitter vine</name>
    <dbReference type="NCBI Taxonomy" id="192012"/>
    <lineage>
        <taxon>Eukaryota</taxon>
        <taxon>Viridiplantae</taxon>
        <taxon>Streptophyta</taxon>
        <taxon>Embryophyta</taxon>
        <taxon>Tracheophyta</taxon>
        <taxon>Spermatophyta</taxon>
        <taxon>Magnoliopsida</taxon>
        <taxon>eudicotyledons</taxon>
        <taxon>Gunneridae</taxon>
        <taxon>Pentapetalae</taxon>
        <taxon>asterids</taxon>
        <taxon>campanulids</taxon>
        <taxon>Asterales</taxon>
        <taxon>Asteraceae</taxon>
        <taxon>Asteroideae</taxon>
        <taxon>Heliantheae alliance</taxon>
        <taxon>Eupatorieae</taxon>
        <taxon>Mikania</taxon>
    </lineage>
</organism>
<feature type="compositionally biased region" description="Basic and acidic residues" evidence="1">
    <location>
        <begin position="363"/>
        <end position="375"/>
    </location>
</feature>
<evidence type="ECO:0000256" key="1">
    <source>
        <dbReference type="SAM" id="MobiDB-lite"/>
    </source>
</evidence>
<dbReference type="PANTHER" id="PTHR46872:SF11">
    <property type="entry name" value="TRANSCRIPTION FACTOR MYB FAMILY"/>
    <property type="match status" value="1"/>
</dbReference>